<evidence type="ECO:0000313" key="1">
    <source>
        <dbReference type="EMBL" id="DAE03125.1"/>
    </source>
</evidence>
<proteinExistence type="predicted"/>
<organism evidence="1">
    <name type="scientific">Podoviridae sp. ctU7u6</name>
    <dbReference type="NCBI Taxonomy" id="2825252"/>
    <lineage>
        <taxon>Viruses</taxon>
        <taxon>Duplodnaviria</taxon>
        <taxon>Heunggongvirae</taxon>
        <taxon>Uroviricota</taxon>
        <taxon>Caudoviricetes</taxon>
    </lineage>
</organism>
<reference evidence="1" key="1">
    <citation type="journal article" date="2021" name="Proc. Natl. Acad. Sci. U.S.A.">
        <title>A Catalog of Tens of Thousands of Viruses from Human Metagenomes Reveals Hidden Associations with Chronic Diseases.</title>
        <authorList>
            <person name="Tisza M.J."/>
            <person name="Buck C.B."/>
        </authorList>
    </citation>
    <scope>NUCLEOTIDE SEQUENCE</scope>
    <source>
        <strain evidence="1">CtU7u6</strain>
    </source>
</reference>
<accession>A0A8S5P941</accession>
<sequence>MPVCYTYYYVLVFHWSYNTGLQNPLLLRDYGKR</sequence>
<dbReference type="EMBL" id="BK015359">
    <property type="protein sequence ID" value="DAE03125.1"/>
    <property type="molecule type" value="Genomic_DNA"/>
</dbReference>
<protein>
    <submittedName>
        <fullName evidence="1">Uncharacterized protein</fullName>
    </submittedName>
</protein>
<name>A0A8S5P941_9CAUD</name>